<keyword evidence="1" id="KW-0732">Signal</keyword>
<dbReference type="Proteomes" id="UP000202259">
    <property type="component" value="Chromosome"/>
</dbReference>
<proteinExistence type="predicted"/>
<evidence type="ECO:0000256" key="1">
    <source>
        <dbReference type="SAM" id="SignalP"/>
    </source>
</evidence>
<accession>A0A222G5D9</accession>
<reference evidence="2 3" key="1">
    <citation type="submission" date="2017-08" db="EMBL/GenBank/DDBJ databases">
        <title>Complete genome of Colwellia sp. NB097-1, a psychrophile bacterium ioslated from Bering Sea.</title>
        <authorList>
            <person name="Chen X."/>
        </authorList>
    </citation>
    <scope>NUCLEOTIDE SEQUENCE [LARGE SCALE GENOMIC DNA]</scope>
    <source>
        <strain evidence="2 3">NB097-1</strain>
    </source>
</reference>
<dbReference type="InterPro" id="IPR022193">
    <property type="entry name" value="DUF3718"/>
</dbReference>
<sequence length="117" mass="13021">MKTTLLASLVLASAFSYTPQSVAFDDSISLRICEYVSINDKKRLRKYLKTNNVNIRSIFDNVQCNGQNLLEFAATSNALDIGEYLIGKLPVKTVSNNLAVIKKNSAHLTKIANERIK</sequence>
<keyword evidence="3" id="KW-1185">Reference proteome</keyword>
<dbReference type="Pfam" id="PF12514">
    <property type="entry name" value="DUF3718"/>
    <property type="match status" value="1"/>
</dbReference>
<name>A0A222G5D9_9GAMM</name>
<dbReference type="RefSeq" id="WP_081149327.1">
    <property type="nucleotide sequence ID" value="NZ_CP020465.1"/>
</dbReference>
<gene>
    <name evidence="2" type="ORF">B5D82_03665</name>
</gene>
<dbReference type="OrthoDB" id="6197363at2"/>
<feature type="signal peptide" evidence="1">
    <location>
        <begin position="1"/>
        <end position="23"/>
    </location>
</feature>
<dbReference type="EMBL" id="CP020465">
    <property type="protein sequence ID" value="ASP46952.1"/>
    <property type="molecule type" value="Genomic_DNA"/>
</dbReference>
<feature type="chain" id="PRO_5013075693" evidence="1">
    <location>
        <begin position="24"/>
        <end position="117"/>
    </location>
</feature>
<dbReference type="KEGG" id="cber:B5D82_03665"/>
<organism evidence="2 3">
    <name type="scientific">Cognaticolwellia beringensis</name>
    <dbReference type="NCBI Taxonomy" id="1967665"/>
    <lineage>
        <taxon>Bacteria</taxon>
        <taxon>Pseudomonadati</taxon>
        <taxon>Pseudomonadota</taxon>
        <taxon>Gammaproteobacteria</taxon>
        <taxon>Alteromonadales</taxon>
        <taxon>Colwelliaceae</taxon>
        <taxon>Cognaticolwellia</taxon>
    </lineage>
</organism>
<dbReference type="AlphaFoldDB" id="A0A222G5D9"/>
<evidence type="ECO:0000313" key="3">
    <source>
        <dbReference type="Proteomes" id="UP000202259"/>
    </source>
</evidence>
<evidence type="ECO:0000313" key="2">
    <source>
        <dbReference type="EMBL" id="ASP46952.1"/>
    </source>
</evidence>
<protein>
    <submittedName>
        <fullName evidence="2">DUF3718 domain-containing protein</fullName>
    </submittedName>
</protein>